<keyword evidence="6 7" id="KW-0472">Membrane</keyword>
<comment type="subcellular location">
    <subcellularLocation>
        <location evidence="1">Membrane</location>
        <topology evidence="1">Multi-pass membrane protein</topology>
    </subcellularLocation>
</comment>
<dbReference type="Gene3D" id="3.30.70.1450">
    <property type="entry name" value="Regulator of K+ conductance, C-terminal domain"/>
    <property type="match status" value="2"/>
</dbReference>
<reference evidence="9" key="1">
    <citation type="submission" date="2018-06" db="EMBL/GenBank/DDBJ databases">
        <authorList>
            <person name="Zhirakovskaya E."/>
        </authorList>
    </citation>
    <scope>NUCLEOTIDE SEQUENCE</scope>
</reference>
<dbReference type="GO" id="GO:0006813">
    <property type="term" value="P:potassium ion transport"/>
    <property type="evidence" value="ECO:0007669"/>
    <property type="project" value="InterPro"/>
</dbReference>
<evidence type="ECO:0000256" key="4">
    <source>
        <dbReference type="ARBA" id="ARBA00022737"/>
    </source>
</evidence>
<evidence type="ECO:0000256" key="5">
    <source>
        <dbReference type="ARBA" id="ARBA00022989"/>
    </source>
</evidence>
<keyword evidence="5 7" id="KW-1133">Transmembrane helix</keyword>
<evidence type="ECO:0000256" key="3">
    <source>
        <dbReference type="ARBA" id="ARBA00022692"/>
    </source>
</evidence>
<dbReference type="SUPFAM" id="SSF116726">
    <property type="entry name" value="TrkA C-terminal domain-like"/>
    <property type="match status" value="2"/>
</dbReference>
<dbReference type="PROSITE" id="PS01271">
    <property type="entry name" value="NA_SULFATE"/>
    <property type="match status" value="1"/>
</dbReference>
<accession>A0A3B0VCH3</accession>
<dbReference type="InterPro" id="IPR004680">
    <property type="entry name" value="Cit_transptr-like_dom"/>
</dbReference>
<feature type="domain" description="RCK C-terminal" evidence="8">
    <location>
        <begin position="323"/>
        <end position="407"/>
    </location>
</feature>
<feature type="transmembrane region" description="Helical" evidence="7">
    <location>
        <begin position="478"/>
        <end position="496"/>
    </location>
</feature>
<evidence type="ECO:0000256" key="1">
    <source>
        <dbReference type="ARBA" id="ARBA00004141"/>
    </source>
</evidence>
<dbReference type="PANTHER" id="PTHR43652:SF1">
    <property type="entry name" value="RESPONSE REGULATOR"/>
    <property type="match status" value="1"/>
</dbReference>
<dbReference type="AlphaFoldDB" id="A0A3B0VCH3"/>
<feature type="transmembrane region" description="Helical" evidence="7">
    <location>
        <begin position="31"/>
        <end position="50"/>
    </location>
</feature>
<evidence type="ECO:0000313" key="9">
    <source>
        <dbReference type="EMBL" id="VAW41388.1"/>
    </source>
</evidence>
<evidence type="ECO:0000259" key="8">
    <source>
        <dbReference type="PROSITE" id="PS51202"/>
    </source>
</evidence>
<keyword evidence="3 7" id="KW-0812">Transmembrane</keyword>
<evidence type="ECO:0000256" key="7">
    <source>
        <dbReference type="SAM" id="Phobius"/>
    </source>
</evidence>
<feature type="transmembrane region" description="Helical" evidence="7">
    <location>
        <begin position="596"/>
        <end position="616"/>
    </location>
</feature>
<keyword evidence="2" id="KW-0813">Transport</keyword>
<feature type="transmembrane region" description="Helical" evidence="7">
    <location>
        <begin position="173"/>
        <end position="196"/>
    </location>
</feature>
<evidence type="ECO:0000256" key="2">
    <source>
        <dbReference type="ARBA" id="ARBA00022448"/>
    </source>
</evidence>
<feature type="transmembrane region" description="Helical" evidence="7">
    <location>
        <begin position="426"/>
        <end position="442"/>
    </location>
</feature>
<dbReference type="InterPro" id="IPR051679">
    <property type="entry name" value="DASS-Related_Transporters"/>
</dbReference>
<dbReference type="GO" id="GO:0005886">
    <property type="term" value="C:plasma membrane"/>
    <property type="evidence" value="ECO:0007669"/>
    <property type="project" value="TreeGrafter"/>
</dbReference>
<feature type="transmembrane region" description="Helical" evidence="7">
    <location>
        <begin position="6"/>
        <end position="24"/>
    </location>
</feature>
<feature type="transmembrane region" description="Helical" evidence="7">
    <location>
        <begin position="557"/>
        <end position="576"/>
    </location>
</feature>
<dbReference type="InterPro" id="IPR031312">
    <property type="entry name" value="Na/sul_symport_CS"/>
</dbReference>
<evidence type="ECO:0000256" key="6">
    <source>
        <dbReference type="ARBA" id="ARBA00023136"/>
    </source>
</evidence>
<dbReference type="InterPro" id="IPR036721">
    <property type="entry name" value="RCK_C_sf"/>
</dbReference>
<dbReference type="PROSITE" id="PS51202">
    <property type="entry name" value="RCK_C"/>
    <property type="match status" value="2"/>
</dbReference>
<feature type="transmembrane region" description="Helical" evidence="7">
    <location>
        <begin position="136"/>
        <end position="153"/>
    </location>
</feature>
<sequence length="618" mass="66315">MILEMWIVLSILLVAIVLFVTEWLRVDVVALGVVVALMLFGILSTAEALAGFSNTAVLTIASLFIIGGAILHTGLAGAIGRRILSIAGNSEFRLILVIMVAVALLSGFMSDTGTVAVLLPAIISLATNAKISPSKLLIPLSFGALLGGAMTLIGTPPNIIVSELLQENGYAPFSFFTFTPMGLILAVVGIGFILTIGRKLLPDHQPEIETQEVETPKEIVELYRLPDNLLRLRVRRGSPLIGKTVFQSRLRSDFGINVLKIMRPPHLRNVADGEKSKPKDTPLVPTEELAIQLDDSLIVQGEAKAATHAAACFKLGVQPAKPKDHKALLNREVGIAELLFPPRSSLVGKSLADIRFSTLYKLTVLAIRRPGSKKISNLKTTRLQFGDTLLVQGAWKDIQHLRDLRRDFVVLGQPETMIDRPPRSKARWASIILVGMLLLMIADILPVAQATMLAALLMVLTGCLTMDKAYNAIDWKSIVLIAGMLPMSTALSKVGLVDLVAQGFTDTLGAVGPWAIMAGLFLLTSLFTQLLSNTATTIVIAPIALVSAQTLGVQPHAFLMAVAIAASMAFASPVASPTNTLVMGAGNYRFGDYIKVGVPLILLTFVVSVLILPLLFPF</sequence>
<protein>
    <submittedName>
        <fullName evidence="9">Transporter, sodium/sulfate symporter family</fullName>
    </submittedName>
</protein>
<dbReference type="Pfam" id="PF02080">
    <property type="entry name" value="TrkA_C"/>
    <property type="match status" value="1"/>
</dbReference>
<proteinExistence type="predicted"/>
<feature type="transmembrane region" description="Helical" evidence="7">
    <location>
        <begin position="516"/>
        <end position="545"/>
    </location>
</feature>
<dbReference type="EMBL" id="UOEU01000839">
    <property type="protein sequence ID" value="VAW41388.1"/>
    <property type="molecule type" value="Genomic_DNA"/>
</dbReference>
<keyword evidence="4" id="KW-0677">Repeat</keyword>
<feature type="domain" description="RCK C-terminal" evidence="8">
    <location>
        <begin position="217"/>
        <end position="316"/>
    </location>
</feature>
<dbReference type="GO" id="GO:0008324">
    <property type="term" value="F:monoatomic cation transmembrane transporter activity"/>
    <property type="evidence" value="ECO:0007669"/>
    <property type="project" value="InterPro"/>
</dbReference>
<feature type="transmembrane region" description="Helical" evidence="7">
    <location>
        <begin position="56"/>
        <end position="80"/>
    </location>
</feature>
<organism evidence="9">
    <name type="scientific">hydrothermal vent metagenome</name>
    <dbReference type="NCBI Taxonomy" id="652676"/>
    <lineage>
        <taxon>unclassified sequences</taxon>
        <taxon>metagenomes</taxon>
        <taxon>ecological metagenomes</taxon>
    </lineage>
</organism>
<dbReference type="PANTHER" id="PTHR43652">
    <property type="entry name" value="BASIC AMINO ACID ANTIPORTER YFCC-RELATED"/>
    <property type="match status" value="1"/>
</dbReference>
<gene>
    <name evidence="9" type="ORF">MNBD_CHLOROFLEXI01-2466</name>
</gene>
<feature type="transmembrane region" description="Helical" evidence="7">
    <location>
        <begin position="92"/>
        <end position="109"/>
    </location>
</feature>
<dbReference type="InterPro" id="IPR006037">
    <property type="entry name" value="RCK_C"/>
</dbReference>
<name>A0A3B0VCH3_9ZZZZ</name>
<dbReference type="Pfam" id="PF03600">
    <property type="entry name" value="CitMHS"/>
    <property type="match status" value="1"/>
</dbReference>